<evidence type="ECO:0008006" key="3">
    <source>
        <dbReference type="Google" id="ProtNLM"/>
    </source>
</evidence>
<dbReference type="OrthoDB" id="5953307at2"/>
<organism evidence="1 2">
    <name type="scientific">Lacimicrobium alkaliphilum</name>
    <dbReference type="NCBI Taxonomy" id="1526571"/>
    <lineage>
        <taxon>Bacteria</taxon>
        <taxon>Pseudomonadati</taxon>
        <taxon>Pseudomonadota</taxon>
        <taxon>Gammaproteobacteria</taxon>
        <taxon>Alteromonadales</taxon>
        <taxon>Alteromonadaceae</taxon>
        <taxon>Lacimicrobium</taxon>
    </lineage>
</organism>
<protein>
    <recommendedName>
        <fullName evidence="3">DUF1203 domain-containing protein</fullName>
    </recommendedName>
</protein>
<dbReference type="Pfam" id="PF06718">
    <property type="entry name" value="DUF1203"/>
    <property type="match status" value="1"/>
</dbReference>
<dbReference type="PIRSF" id="PIRSF034110">
    <property type="entry name" value="DUF1203"/>
    <property type="match status" value="1"/>
</dbReference>
<dbReference type="AlphaFoldDB" id="A0A0U2PFV8"/>
<dbReference type="InterPro" id="IPR009593">
    <property type="entry name" value="DUF1203"/>
</dbReference>
<dbReference type="STRING" id="1526571.AT746_08325"/>
<name>A0A0U2PFV8_9ALTE</name>
<proteinExistence type="predicted"/>
<dbReference type="Proteomes" id="UP000068447">
    <property type="component" value="Chromosome"/>
</dbReference>
<dbReference type="EMBL" id="CP013650">
    <property type="protein sequence ID" value="ALS98253.1"/>
    <property type="molecule type" value="Genomic_DNA"/>
</dbReference>
<reference evidence="1 2" key="1">
    <citation type="submission" date="2015-12" db="EMBL/GenBank/DDBJ databases">
        <title>Complete genome of Lacimicrobium alkaliphilum KCTC 32984.</title>
        <authorList>
            <person name="Kim S.-G."/>
            <person name="Lee Y.-J."/>
        </authorList>
    </citation>
    <scope>NUCLEOTIDE SEQUENCE [LARGE SCALE GENOMIC DNA]</scope>
    <source>
        <strain evidence="1 2">YelD216</strain>
    </source>
</reference>
<accession>A0A0U2PFV8</accession>
<sequence length="157" mass="17097">MSYQIQPLEPQQFEHLFSLTQAELQQQGIVQVTVNKASGFPCRLSLKDAEEGDIVLLLNYNHLPGPGPYQSSHAIFISKNGLTASQLPGPGTVPPMIARKILSLRAFDGDQMMLDGRVCQGTEADVIIRELLALPGCAYVHIHSATRGCYLAAAHRS</sequence>
<keyword evidence="2" id="KW-1185">Reference proteome</keyword>
<evidence type="ECO:0000313" key="2">
    <source>
        <dbReference type="Proteomes" id="UP000068447"/>
    </source>
</evidence>
<dbReference type="KEGG" id="lal:AT746_08325"/>
<evidence type="ECO:0000313" key="1">
    <source>
        <dbReference type="EMBL" id="ALS98253.1"/>
    </source>
</evidence>
<gene>
    <name evidence="1" type="ORF">AT746_08325</name>
</gene>
<dbReference type="RefSeq" id="WP_062479001.1">
    <property type="nucleotide sequence ID" value="NZ_CP013650.1"/>
</dbReference>